<feature type="non-terminal residue" evidence="2">
    <location>
        <position position="118"/>
    </location>
</feature>
<proteinExistence type="predicted"/>
<feature type="region of interest" description="Disordered" evidence="1">
    <location>
        <begin position="1"/>
        <end position="57"/>
    </location>
</feature>
<organism evidence="2">
    <name type="scientific">uncultured Acidimicrobiales bacterium</name>
    <dbReference type="NCBI Taxonomy" id="310071"/>
    <lineage>
        <taxon>Bacteria</taxon>
        <taxon>Bacillati</taxon>
        <taxon>Actinomycetota</taxon>
        <taxon>Acidimicrobiia</taxon>
        <taxon>Acidimicrobiales</taxon>
        <taxon>environmental samples</taxon>
    </lineage>
</organism>
<evidence type="ECO:0000313" key="2">
    <source>
        <dbReference type="EMBL" id="CAA9212330.1"/>
    </source>
</evidence>
<dbReference type="AlphaFoldDB" id="A0A6J4H4J4"/>
<feature type="compositionally biased region" description="Low complexity" evidence="1">
    <location>
        <begin position="74"/>
        <end position="88"/>
    </location>
</feature>
<feature type="region of interest" description="Disordered" evidence="1">
    <location>
        <begin position="74"/>
        <end position="118"/>
    </location>
</feature>
<evidence type="ECO:0000256" key="1">
    <source>
        <dbReference type="SAM" id="MobiDB-lite"/>
    </source>
</evidence>
<protein>
    <submittedName>
        <fullName evidence="2">Uncharacterized protein</fullName>
    </submittedName>
</protein>
<name>A0A6J4H4J4_9ACTN</name>
<sequence>GDPEVDQPVAAPDAADRRLPPLLPSLLQPARRALRRRAPRHPDRGRPGRSGVRHRQREALGLLARAGGVVRARRPAGAVVGSRRAAPGEPDHAAVRGRAHRAPAPPPEPRLPAHLVQL</sequence>
<dbReference type="EMBL" id="CADCSY010000008">
    <property type="protein sequence ID" value="CAA9212330.1"/>
    <property type="molecule type" value="Genomic_DNA"/>
</dbReference>
<gene>
    <name evidence="2" type="ORF">AVDCRST_MAG20-103</name>
</gene>
<reference evidence="2" key="1">
    <citation type="submission" date="2020-02" db="EMBL/GenBank/DDBJ databases">
        <authorList>
            <person name="Meier V. D."/>
        </authorList>
    </citation>
    <scope>NUCLEOTIDE SEQUENCE</scope>
    <source>
        <strain evidence="2">AVDCRST_MAG20</strain>
    </source>
</reference>
<accession>A0A6J4H4J4</accession>
<feature type="non-terminal residue" evidence="2">
    <location>
        <position position="1"/>
    </location>
</feature>